<organism evidence="11">
    <name type="scientific">uncultured spirochete</name>
    <dbReference type="NCBI Taxonomy" id="156406"/>
    <lineage>
        <taxon>Bacteria</taxon>
        <taxon>Pseudomonadati</taxon>
        <taxon>Spirochaetota</taxon>
        <taxon>Spirochaetia</taxon>
        <taxon>Spirochaetales</taxon>
        <taxon>environmental samples</taxon>
    </lineage>
</organism>
<evidence type="ECO:0000256" key="6">
    <source>
        <dbReference type="ARBA" id="ARBA00023004"/>
    </source>
</evidence>
<evidence type="ECO:0000259" key="10">
    <source>
        <dbReference type="PROSITE" id="PS51918"/>
    </source>
</evidence>
<dbReference type="CDD" id="cd01335">
    <property type="entry name" value="Radical_SAM"/>
    <property type="match status" value="1"/>
</dbReference>
<dbReference type="SFLD" id="SFLDF00274">
    <property type="entry name" value="ribosomal_protein_S12_methylth"/>
    <property type="match status" value="1"/>
</dbReference>
<keyword evidence="5 8" id="KW-0479">Metal-binding</keyword>
<feature type="binding site" evidence="8">
    <location>
        <position position="47"/>
    </location>
    <ligand>
        <name>[4Fe-4S] cluster</name>
        <dbReference type="ChEBI" id="CHEBI:49883"/>
        <label>1</label>
    </ligand>
</feature>
<keyword evidence="2 8" id="KW-0963">Cytoplasm</keyword>
<dbReference type="Gene3D" id="3.40.50.12160">
    <property type="entry name" value="Methylthiotransferase, N-terminal domain"/>
    <property type="match status" value="1"/>
</dbReference>
<evidence type="ECO:0000256" key="2">
    <source>
        <dbReference type="ARBA" id="ARBA00022490"/>
    </source>
</evidence>
<dbReference type="NCBIfam" id="TIGR00089">
    <property type="entry name" value="MiaB/RimO family radical SAM methylthiotransferase"/>
    <property type="match status" value="1"/>
</dbReference>
<sequence length="443" mass="49594">MPAFFIDQHGCAKNQVDGEEIASRLVDAGFVAVDSPENAEVIIVNTCGFIEDAKKESIQAIIEAKRQWPEKKVVVAGCLSQRYPDALFQDLVDADGIVGNADLSLIPDSIQKVVEGERVLVCPPQQASLPSAYYPRKALFDFPGTAHIKITEGCSNHCTYCAIPLIRGELRSRTIEDIVHEARTLLERGIFELVLIGQDLGNFGRDLKGRCLLPDLLEALARLEGNFRVRILYIHPDHFPETILPIIREDRRFAPYFDLPFQHASEPVLRRMNRKGSATAYLELLASIRESLPDAMIRSTFLVGFPGETEDDFEELLQFQKKAQLDWLGAFEYSREENTPAYTMKNRVPKSIAKKRKALIEEVQTAITGAKLQRFIGSNDTFVVEEVFDHDDLCIARGWMQAPDVDGVTLIHSRQNPGSAVHARIISVNGVDFNAILDYTAEP</sequence>
<feature type="domain" description="Radical SAM core" evidence="10">
    <location>
        <begin position="140"/>
        <end position="370"/>
    </location>
</feature>
<dbReference type="GO" id="GO:0005829">
    <property type="term" value="C:cytosol"/>
    <property type="evidence" value="ECO:0007669"/>
    <property type="project" value="TreeGrafter"/>
</dbReference>
<feature type="binding site" evidence="8">
    <location>
        <position position="158"/>
    </location>
    <ligand>
        <name>[4Fe-4S] cluster</name>
        <dbReference type="ChEBI" id="CHEBI:49883"/>
        <label>2</label>
        <note>4Fe-4S-S-AdoMet</note>
    </ligand>
</feature>
<keyword evidence="3 8" id="KW-0808">Transferase</keyword>
<dbReference type="PANTHER" id="PTHR43837:SF1">
    <property type="entry name" value="RIBOSOMAL PROTEIN US12 METHYLTHIOTRANSFERASE RIMO"/>
    <property type="match status" value="1"/>
</dbReference>
<evidence type="ECO:0000256" key="3">
    <source>
        <dbReference type="ARBA" id="ARBA00022679"/>
    </source>
</evidence>
<comment type="function">
    <text evidence="8">Catalyzes the methylthiolation of an aspartic acid residue of ribosomal protein uS12.</text>
</comment>
<dbReference type="Gene3D" id="3.80.30.20">
    <property type="entry name" value="tm_1862 like domain"/>
    <property type="match status" value="1"/>
</dbReference>
<dbReference type="SFLD" id="SFLDG01061">
    <property type="entry name" value="methylthiotransferase"/>
    <property type="match status" value="1"/>
</dbReference>
<keyword evidence="4 8" id="KW-0949">S-adenosyl-L-methionine</keyword>
<dbReference type="SMART" id="SM00729">
    <property type="entry name" value="Elp3"/>
    <property type="match status" value="1"/>
</dbReference>
<dbReference type="HAMAP" id="MF_01865">
    <property type="entry name" value="MTTase_RimO"/>
    <property type="match status" value="1"/>
</dbReference>
<dbReference type="FunFam" id="3.80.30.20:FF:000001">
    <property type="entry name" value="tRNA-2-methylthio-N(6)-dimethylallyladenosine synthase 2"/>
    <property type="match status" value="1"/>
</dbReference>
<dbReference type="InterPro" id="IPR005839">
    <property type="entry name" value="Methylthiotransferase"/>
</dbReference>
<dbReference type="AlphaFoldDB" id="A0A3P3XLH1"/>
<feature type="binding site" evidence="8">
    <location>
        <position position="161"/>
    </location>
    <ligand>
        <name>[4Fe-4S] cluster</name>
        <dbReference type="ChEBI" id="CHEBI:49883"/>
        <label>2</label>
        <note>4Fe-4S-S-AdoMet</note>
    </ligand>
</feature>
<dbReference type="SUPFAM" id="SSF102114">
    <property type="entry name" value="Radical SAM enzymes"/>
    <property type="match status" value="1"/>
</dbReference>
<feature type="binding site" evidence="8">
    <location>
        <position position="78"/>
    </location>
    <ligand>
        <name>[4Fe-4S] cluster</name>
        <dbReference type="ChEBI" id="CHEBI:49883"/>
        <label>1</label>
    </ligand>
</feature>
<evidence type="ECO:0000256" key="7">
    <source>
        <dbReference type="ARBA" id="ARBA00023014"/>
    </source>
</evidence>
<evidence type="ECO:0000256" key="1">
    <source>
        <dbReference type="ARBA" id="ARBA00022485"/>
    </source>
</evidence>
<gene>
    <name evidence="8 11" type="primary">rimO</name>
    <name evidence="11" type="ORF">SPIROBIBN47_50020</name>
</gene>
<dbReference type="InterPro" id="IPR038135">
    <property type="entry name" value="Methylthiotransferase_N_sf"/>
</dbReference>
<dbReference type="InterPro" id="IPR006638">
    <property type="entry name" value="Elp3/MiaA/NifB-like_rSAM"/>
</dbReference>
<dbReference type="SFLD" id="SFLDG01082">
    <property type="entry name" value="B12-binding_domain_containing"/>
    <property type="match status" value="1"/>
</dbReference>
<dbReference type="InterPro" id="IPR020612">
    <property type="entry name" value="Methylthiotransferase_CS"/>
</dbReference>
<comment type="similarity">
    <text evidence="8">Belongs to the methylthiotransferase family. RimO subfamily.</text>
</comment>
<dbReference type="PROSITE" id="PS01278">
    <property type="entry name" value="MTTASE_RADICAL"/>
    <property type="match status" value="1"/>
</dbReference>
<dbReference type="InterPro" id="IPR023404">
    <property type="entry name" value="rSAM_horseshoe"/>
</dbReference>
<dbReference type="GO" id="GO:0006400">
    <property type="term" value="P:tRNA modification"/>
    <property type="evidence" value="ECO:0007669"/>
    <property type="project" value="InterPro"/>
</dbReference>
<dbReference type="InterPro" id="IPR005840">
    <property type="entry name" value="Ribosomal_uS12_MeSTrfase_RimO"/>
</dbReference>
<dbReference type="PANTHER" id="PTHR43837">
    <property type="entry name" value="RIBOSOMAL PROTEIN S12 METHYLTHIOTRANSFERASE RIMO"/>
    <property type="match status" value="1"/>
</dbReference>
<reference evidence="11" key="1">
    <citation type="submission" date="2017-02" db="EMBL/GenBank/DDBJ databases">
        <authorList>
            <person name="Regsiter A."/>
            <person name="William W."/>
        </authorList>
    </citation>
    <scope>NUCLEOTIDE SEQUENCE</scope>
    <source>
        <strain evidence="11">Bib</strain>
    </source>
</reference>
<feature type="domain" description="MTTase N-terminal" evidence="9">
    <location>
        <begin position="2"/>
        <end position="115"/>
    </location>
</feature>
<evidence type="ECO:0000256" key="8">
    <source>
        <dbReference type="HAMAP-Rule" id="MF_01865"/>
    </source>
</evidence>
<dbReference type="GO" id="GO:0005840">
    <property type="term" value="C:ribosome"/>
    <property type="evidence" value="ECO:0007669"/>
    <property type="project" value="UniProtKB-KW"/>
</dbReference>
<dbReference type="InterPro" id="IPR013848">
    <property type="entry name" value="Methylthiotransferase_N"/>
</dbReference>
<dbReference type="Pfam" id="PF04055">
    <property type="entry name" value="Radical_SAM"/>
    <property type="match status" value="1"/>
</dbReference>
<dbReference type="GO" id="GO:0035599">
    <property type="term" value="F:aspartic acid methylthiotransferase activity"/>
    <property type="evidence" value="ECO:0007669"/>
    <property type="project" value="TreeGrafter"/>
</dbReference>
<dbReference type="InterPro" id="IPR058240">
    <property type="entry name" value="rSAM_sf"/>
</dbReference>
<comment type="cofactor">
    <cofactor evidence="8">
        <name>[4Fe-4S] cluster</name>
        <dbReference type="ChEBI" id="CHEBI:49883"/>
    </cofactor>
    <text evidence="8">Binds 2 [4Fe-4S] clusters. One cluster is coordinated with 3 cysteines and an exchangeable S-adenosyl-L-methionine.</text>
</comment>
<dbReference type="Pfam" id="PF00919">
    <property type="entry name" value="UPF0004"/>
    <property type="match status" value="1"/>
</dbReference>
<dbReference type="InterPro" id="IPR002792">
    <property type="entry name" value="TRAM_dom"/>
</dbReference>
<dbReference type="NCBIfam" id="TIGR01125">
    <property type="entry name" value="30S ribosomal protein S12 methylthiotransferase RimO"/>
    <property type="match status" value="1"/>
</dbReference>
<protein>
    <recommendedName>
        <fullName evidence="8">Ribosomal protein uS12 methylthiotransferase RimO</fullName>
        <shortName evidence="8">uS12 MTTase</shortName>
        <shortName evidence="8">uS12 methylthiotransferase</shortName>
        <ecNumber evidence="8">2.8.4.4</ecNumber>
    </recommendedName>
    <alternativeName>
        <fullName evidence="8">Ribosomal protein uS12 (aspartate-C(3))-methylthiotransferase</fullName>
    </alternativeName>
    <alternativeName>
        <fullName evidence="8">Ribosome maturation factor RimO</fullName>
    </alternativeName>
</protein>
<evidence type="ECO:0000256" key="4">
    <source>
        <dbReference type="ARBA" id="ARBA00022691"/>
    </source>
</evidence>
<feature type="binding site" evidence="8">
    <location>
        <position position="11"/>
    </location>
    <ligand>
        <name>[4Fe-4S] cluster</name>
        <dbReference type="ChEBI" id="CHEBI:49883"/>
        <label>1</label>
    </ligand>
</feature>
<dbReference type="InterPro" id="IPR012340">
    <property type="entry name" value="NA-bd_OB-fold"/>
</dbReference>
<dbReference type="SFLD" id="SFLDS00029">
    <property type="entry name" value="Radical_SAM"/>
    <property type="match status" value="1"/>
</dbReference>
<name>A0A3P3XLH1_9SPIR</name>
<keyword evidence="6 8" id="KW-0408">Iron</keyword>
<dbReference type="Pfam" id="PF18693">
    <property type="entry name" value="TRAM_2"/>
    <property type="match status" value="1"/>
</dbReference>
<dbReference type="Gene3D" id="2.40.50.140">
    <property type="entry name" value="Nucleic acid-binding proteins"/>
    <property type="match status" value="1"/>
</dbReference>
<keyword evidence="11" id="KW-0687">Ribonucleoprotein</keyword>
<keyword evidence="1 8" id="KW-0004">4Fe-4S</keyword>
<keyword evidence="11" id="KW-0689">Ribosomal protein</keyword>
<evidence type="ECO:0000259" key="9">
    <source>
        <dbReference type="PROSITE" id="PS51449"/>
    </source>
</evidence>
<dbReference type="GO" id="GO:0051539">
    <property type="term" value="F:4 iron, 4 sulfur cluster binding"/>
    <property type="evidence" value="ECO:0007669"/>
    <property type="project" value="UniProtKB-UniRule"/>
</dbReference>
<dbReference type="PROSITE" id="PS51449">
    <property type="entry name" value="MTTASE_N"/>
    <property type="match status" value="1"/>
</dbReference>
<keyword evidence="7 8" id="KW-0411">Iron-sulfur</keyword>
<dbReference type="EMBL" id="FWDM01000037">
    <property type="protein sequence ID" value="SLM15472.1"/>
    <property type="molecule type" value="Genomic_DNA"/>
</dbReference>
<accession>A0A3P3XLH1</accession>
<comment type="catalytic activity">
    <reaction evidence="8">
        <text>L-aspartate(89)-[ribosomal protein uS12]-hydrogen + (sulfur carrier)-SH + AH2 + 2 S-adenosyl-L-methionine = 3-methylsulfanyl-L-aspartate(89)-[ribosomal protein uS12]-hydrogen + (sulfur carrier)-H + 5'-deoxyadenosine + L-methionine + A + S-adenosyl-L-homocysteine + 2 H(+)</text>
        <dbReference type="Rhea" id="RHEA:37087"/>
        <dbReference type="Rhea" id="RHEA-COMP:10460"/>
        <dbReference type="Rhea" id="RHEA-COMP:10461"/>
        <dbReference type="Rhea" id="RHEA-COMP:14737"/>
        <dbReference type="Rhea" id="RHEA-COMP:14739"/>
        <dbReference type="ChEBI" id="CHEBI:13193"/>
        <dbReference type="ChEBI" id="CHEBI:15378"/>
        <dbReference type="ChEBI" id="CHEBI:17319"/>
        <dbReference type="ChEBI" id="CHEBI:17499"/>
        <dbReference type="ChEBI" id="CHEBI:29917"/>
        <dbReference type="ChEBI" id="CHEBI:29961"/>
        <dbReference type="ChEBI" id="CHEBI:57844"/>
        <dbReference type="ChEBI" id="CHEBI:57856"/>
        <dbReference type="ChEBI" id="CHEBI:59789"/>
        <dbReference type="ChEBI" id="CHEBI:64428"/>
        <dbReference type="ChEBI" id="CHEBI:73599"/>
        <dbReference type="EC" id="2.8.4.4"/>
    </reaction>
</comment>
<proteinExistence type="inferred from homology"/>
<dbReference type="EC" id="2.8.4.4" evidence="8"/>
<dbReference type="InterPro" id="IPR007197">
    <property type="entry name" value="rSAM"/>
</dbReference>
<comment type="subcellular location">
    <subcellularLocation>
        <location evidence="8">Cytoplasm</location>
    </subcellularLocation>
</comment>
<evidence type="ECO:0000256" key="5">
    <source>
        <dbReference type="ARBA" id="ARBA00022723"/>
    </source>
</evidence>
<dbReference type="GO" id="GO:0103039">
    <property type="term" value="F:protein methylthiotransferase activity"/>
    <property type="evidence" value="ECO:0007669"/>
    <property type="project" value="UniProtKB-EC"/>
</dbReference>
<dbReference type="PROSITE" id="PS51918">
    <property type="entry name" value="RADICAL_SAM"/>
    <property type="match status" value="1"/>
</dbReference>
<feature type="binding site" evidence="8">
    <location>
        <position position="154"/>
    </location>
    <ligand>
        <name>[4Fe-4S] cluster</name>
        <dbReference type="ChEBI" id="CHEBI:49883"/>
        <label>2</label>
        <note>4Fe-4S-S-AdoMet</note>
    </ligand>
</feature>
<evidence type="ECO:0000313" key="11">
    <source>
        <dbReference type="EMBL" id="SLM15472.1"/>
    </source>
</evidence>
<dbReference type="GO" id="GO:0046872">
    <property type="term" value="F:metal ion binding"/>
    <property type="evidence" value="ECO:0007669"/>
    <property type="project" value="UniProtKB-KW"/>
</dbReference>